<proteinExistence type="predicted"/>
<evidence type="ECO:0000313" key="1">
    <source>
        <dbReference type="EMBL" id="ETP40338.1"/>
    </source>
</evidence>
<gene>
    <name evidence="1" type="ORF">F442_12295</name>
</gene>
<protein>
    <submittedName>
        <fullName evidence="1">Uncharacterized protein</fullName>
    </submittedName>
</protein>
<evidence type="ECO:0000313" key="2">
    <source>
        <dbReference type="Proteomes" id="UP000018948"/>
    </source>
</evidence>
<comment type="caution">
    <text evidence="1">The sequence shown here is derived from an EMBL/GenBank/DDBJ whole genome shotgun (WGS) entry which is preliminary data.</text>
</comment>
<dbReference type="Proteomes" id="UP000018948">
    <property type="component" value="Unassembled WGS sequence"/>
</dbReference>
<dbReference type="EMBL" id="ANIY01002542">
    <property type="protein sequence ID" value="ETP40338.1"/>
    <property type="molecule type" value="Genomic_DNA"/>
</dbReference>
<reference evidence="1 2" key="1">
    <citation type="submission" date="2013-11" db="EMBL/GenBank/DDBJ databases">
        <title>The Genome Sequence of Phytophthora parasitica P10297.</title>
        <authorList>
            <consortium name="The Broad Institute Genomics Platform"/>
            <person name="Russ C."/>
            <person name="Tyler B."/>
            <person name="Panabieres F."/>
            <person name="Shan W."/>
            <person name="Tripathy S."/>
            <person name="Grunwald N."/>
            <person name="Machado M."/>
            <person name="Johnson C.S."/>
            <person name="Walker B."/>
            <person name="Young S.K."/>
            <person name="Zeng Q."/>
            <person name="Gargeya S."/>
            <person name="Fitzgerald M."/>
            <person name="Haas B."/>
            <person name="Abouelleil A."/>
            <person name="Allen A.W."/>
            <person name="Alvarado L."/>
            <person name="Arachchi H.M."/>
            <person name="Berlin A.M."/>
            <person name="Chapman S.B."/>
            <person name="Gainer-Dewar J."/>
            <person name="Goldberg J."/>
            <person name="Griggs A."/>
            <person name="Gujja S."/>
            <person name="Hansen M."/>
            <person name="Howarth C."/>
            <person name="Imamovic A."/>
            <person name="Ireland A."/>
            <person name="Larimer J."/>
            <person name="McCowan C."/>
            <person name="Murphy C."/>
            <person name="Pearson M."/>
            <person name="Poon T.W."/>
            <person name="Priest M."/>
            <person name="Roberts A."/>
            <person name="Saif S."/>
            <person name="Shea T."/>
            <person name="Sisk P."/>
            <person name="Sykes S."/>
            <person name="Wortman J."/>
            <person name="Nusbaum C."/>
            <person name="Birren B."/>
        </authorList>
    </citation>
    <scope>NUCLEOTIDE SEQUENCE [LARGE SCALE GENOMIC DNA]</scope>
    <source>
        <strain evidence="1 2">P10297</strain>
    </source>
</reference>
<name>W2YZ99_PHYNI</name>
<dbReference type="AlphaFoldDB" id="W2YZ99"/>
<accession>W2YZ99</accession>
<organism evidence="1 2">
    <name type="scientific">Phytophthora nicotianae P10297</name>
    <dbReference type="NCBI Taxonomy" id="1317064"/>
    <lineage>
        <taxon>Eukaryota</taxon>
        <taxon>Sar</taxon>
        <taxon>Stramenopiles</taxon>
        <taxon>Oomycota</taxon>
        <taxon>Peronosporomycetes</taxon>
        <taxon>Peronosporales</taxon>
        <taxon>Peronosporaceae</taxon>
        <taxon>Phytophthora</taxon>
    </lineage>
</organism>
<sequence>MIANSPSTGCLDAHGILHDLVLERFHGVERAHAHVTCHRDCVRSGAEHPLEAIHSQLHGNVSLHTLVLILLQEVLAREVLTALHALNKEVAESVHVTQTKVQSLTGKRVDRVGRVAHKGNTRLDVLGGVLQLKREGEAVAHRGHSLRWGDERLRQSRSRHDGVGSVVHTLHQVREHRDSRELRRHGGHRWGGVCIIKTCHELLGAERRELLGHVGCARPHHRRVSIAHGQ</sequence>